<feature type="domain" description="Histidine kinase/HSP90-like ATPase" evidence="1">
    <location>
        <begin position="28"/>
        <end position="128"/>
    </location>
</feature>
<evidence type="ECO:0000259" key="1">
    <source>
        <dbReference type="Pfam" id="PF13581"/>
    </source>
</evidence>
<dbReference type="EMBL" id="JACLQD010000001">
    <property type="protein sequence ID" value="MBC2834913.1"/>
    <property type="molecule type" value="Genomic_DNA"/>
</dbReference>
<dbReference type="Gene3D" id="3.30.565.10">
    <property type="entry name" value="Histidine kinase-like ATPase, C-terminal domain"/>
    <property type="match status" value="1"/>
</dbReference>
<dbReference type="InterPro" id="IPR003594">
    <property type="entry name" value="HATPase_dom"/>
</dbReference>
<dbReference type="InterPro" id="IPR036890">
    <property type="entry name" value="HATPase_C_sf"/>
</dbReference>
<proteinExistence type="predicted"/>
<comment type="caution">
    <text evidence="2">The sequence shown here is derived from an EMBL/GenBank/DDBJ whole genome shotgun (WGS) entry which is preliminary data.</text>
</comment>
<keyword evidence="2" id="KW-0547">Nucleotide-binding</keyword>
<evidence type="ECO:0000313" key="3">
    <source>
        <dbReference type="Proteomes" id="UP000555411"/>
    </source>
</evidence>
<dbReference type="AlphaFoldDB" id="A0A842I677"/>
<gene>
    <name evidence="2" type="ORF">H7F16_05295</name>
</gene>
<name>A0A842I677_9RHOB</name>
<dbReference type="Proteomes" id="UP000555411">
    <property type="component" value="Unassembled WGS sequence"/>
</dbReference>
<reference evidence="2 3" key="1">
    <citation type="journal article" date="2017" name="Int. J. Syst. Evol. Microbiol.">
        <title>Gemmobacter straminiformis sp. nov., isolated from an artificial fountain.</title>
        <authorList>
            <person name="Kang J.Y."/>
            <person name="Kim M.J."/>
            <person name="Chun J."/>
            <person name="Son K.P."/>
            <person name="Jahng K.Y."/>
        </authorList>
    </citation>
    <scope>NUCLEOTIDE SEQUENCE [LARGE SCALE GENOMIC DNA]</scope>
    <source>
        <strain evidence="2 3">CAM-8</strain>
    </source>
</reference>
<dbReference type="CDD" id="cd16936">
    <property type="entry name" value="HATPase_RsbW-like"/>
    <property type="match status" value="1"/>
</dbReference>
<dbReference type="RefSeq" id="WP_185796476.1">
    <property type="nucleotide sequence ID" value="NZ_JACLQD010000001.1"/>
</dbReference>
<evidence type="ECO:0000313" key="2">
    <source>
        <dbReference type="EMBL" id="MBC2834913.1"/>
    </source>
</evidence>
<protein>
    <submittedName>
        <fullName evidence="2">ATP-binding protein</fullName>
    </submittedName>
</protein>
<dbReference type="Pfam" id="PF13581">
    <property type="entry name" value="HATPase_c_2"/>
    <property type="match status" value="1"/>
</dbReference>
<keyword evidence="3" id="KW-1185">Reference proteome</keyword>
<dbReference type="SUPFAM" id="SSF55874">
    <property type="entry name" value="ATPase domain of HSP90 chaperone/DNA topoisomerase II/histidine kinase"/>
    <property type="match status" value="1"/>
</dbReference>
<keyword evidence="2" id="KW-0067">ATP-binding</keyword>
<dbReference type="GO" id="GO:0005524">
    <property type="term" value="F:ATP binding"/>
    <property type="evidence" value="ECO:0007669"/>
    <property type="project" value="UniProtKB-KW"/>
</dbReference>
<organism evidence="2 3">
    <name type="scientific">Paragemmobacter straminiformis</name>
    <dbReference type="NCBI Taxonomy" id="2045119"/>
    <lineage>
        <taxon>Bacteria</taxon>
        <taxon>Pseudomonadati</taxon>
        <taxon>Pseudomonadota</taxon>
        <taxon>Alphaproteobacteria</taxon>
        <taxon>Rhodobacterales</taxon>
        <taxon>Paracoccaceae</taxon>
        <taxon>Paragemmobacter</taxon>
    </lineage>
</organism>
<accession>A0A842I677</accession>
<sequence length="146" mass="15720">MLLAHEKFLADPLAVRAALVRIEGGPLAVLAPAQRETALLVMAEVLNNVAEHAYGGGHGPVSASLWLCHGQLCGRVLDKGVVPPVFTRGNRYDPATLPEGGFGLGLIRVLTERLVQRRRLGCNVLDFRLAGHNAQDTGDSFLIRHN</sequence>